<dbReference type="InterPro" id="IPR040676">
    <property type="entry name" value="DUF5641"/>
</dbReference>
<organism evidence="2 3">
    <name type="scientific">Acanthoscelides obtectus</name>
    <name type="common">Bean weevil</name>
    <name type="synonym">Bruchus obtectus</name>
    <dbReference type="NCBI Taxonomy" id="200917"/>
    <lineage>
        <taxon>Eukaryota</taxon>
        <taxon>Metazoa</taxon>
        <taxon>Ecdysozoa</taxon>
        <taxon>Arthropoda</taxon>
        <taxon>Hexapoda</taxon>
        <taxon>Insecta</taxon>
        <taxon>Pterygota</taxon>
        <taxon>Neoptera</taxon>
        <taxon>Endopterygota</taxon>
        <taxon>Coleoptera</taxon>
        <taxon>Polyphaga</taxon>
        <taxon>Cucujiformia</taxon>
        <taxon>Chrysomeloidea</taxon>
        <taxon>Chrysomelidae</taxon>
        <taxon>Bruchinae</taxon>
        <taxon>Bruchini</taxon>
        <taxon>Acanthoscelides</taxon>
    </lineage>
</organism>
<dbReference type="AlphaFoldDB" id="A0A9P0LWV1"/>
<dbReference type="Pfam" id="PF18701">
    <property type="entry name" value="DUF5641"/>
    <property type="match status" value="1"/>
</dbReference>
<feature type="domain" description="DUF5641" evidence="1">
    <location>
        <begin position="6"/>
        <end position="98"/>
    </location>
</feature>
<evidence type="ECO:0000259" key="1">
    <source>
        <dbReference type="Pfam" id="PF18701"/>
    </source>
</evidence>
<proteinExistence type="predicted"/>
<dbReference type="EMBL" id="CAKOFQ010007435">
    <property type="protein sequence ID" value="CAH2001065.1"/>
    <property type="molecule type" value="Genomic_DNA"/>
</dbReference>
<gene>
    <name evidence="2" type="ORF">ACAOBT_LOCUS25976</name>
</gene>
<evidence type="ECO:0000313" key="2">
    <source>
        <dbReference type="EMBL" id="CAH2001065.1"/>
    </source>
</evidence>
<sequence>MNRLKVYQQLQRIKQHIWARWSKEYVSELQQRCKWKSTQSQLQEGSLVLVKDDNQPPMCWRLGRVTSLYPGSDGVNRVASVKTQSGLVKRSFAKLCPLPIS</sequence>
<reference evidence="2" key="1">
    <citation type="submission" date="2022-03" db="EMBL/GenBank/DDBJ databases">
        <authorList>
            <person name="Sayadi A."/>
        </authorList>
    </citation>
    <scope>NUCLEOTIDE SEQUENCE</scope>
</reference>
<dbReference type="OrthoDB" id="6763714at2759"/>
<comment type="caution">
    <text evidence="2">The sequence shown here is derived from an EMBL/GenBank/DDBJ whole genome shotgun (WGS) entry which is preliminary data.</text>
</comment>
<keyword evidence="3" id="KW-1185">Reference proteome</keyword>
<accession>A0A9P0LWV1</accession>
<name>A0A9P0LWV1_ACAOB</name>
<protein>
    <recommendedName>
        <fullName evidence="1">DUF5641 domain-containing protein</fullName>
    </recommendedName>
</protein>
<dbReference type="PANTHER" id="PTHR47331">
    <property type="entry name" value="PHD-TYPE DOMAIN-CONTAINING PROTEIN"/>
    <property type="match status" value="1"/>
</dbReference>
<evidence type="ECO:0000313" key="3">
    <source>
        <dbReference type="Proteomes" id="UP001152888"/>
    </source>
</evidence>
<dbReference type="Proteomes" id="UP001152888">
    <property type="component" value="Unassembled WGS sequence"/>
</dbReference>